<evidence type="ECO:0000259" key="2">
    <source>
        <dbReference type="Pfam" id="PF10263"/>
    </source>
</evidence>
<comment type="caution">
    <text evidence="3">The sequence shown here is derived from an EMBL/GenBank/DDBJ whole genome shotgun (WGS) entry which is preliminary data.</text>
</comment>
<feature type="region of interest" description="Disordered" evidence="1">
    <location>
        <begin position="199"/>
        <end position="292"/>
    </location>
</feature>
<organism evidence="3">
    <name type="scientific">mine drainage metagenome</name>
    <dbReference type="NCBI Taxonomy" id="410659"/>
    <lineage>
        <taxon>unclassified sequences</taxon>
        <taxon>metagenomes</taxon>
        <taxon>ecological metagenomes</taxon>
    </lineage>
</organism>
<feature type="compositionally biased region" description="Acidic residues" evidence="1">
    <location>
        <begin position="201"/>
        <end position="211"/>
    </location>
</feature>
<dbReference type="Pfam" id="PF10263">
    <property type="entry name" value="SprT-like"/>
    <property type="match status" value="1"/>
</dbReference>
<feature type="compositionally biased region" description="Low complexity" evidence="1">
    <location>
        <begin position="216"/>
        <end position="232"/>
    </location>
</feature>
<dbReference type="InterPro" id="IPR006640">
    <property type="entry name" value="SprT-like_domain"/>
</dbReference>
<dbReference type="GO" id="GO:0006950">
    <property type="term" value="P:response to stress"/>
    <property type="evidence" value="ECO:0007669"/>
    <property type="project" value="UniProtKB-ARBA"/>
</dbReference>
<evidence type="ECO:0000256" key="1">
    <source>
        <dbReference type="SAM" id="MobiDB-lite"/>
    </source>
</evidence>
<feature type="compositionally biased region" description="Basic and acidic residues" evidence="1">
    <location>
        <begin position="267"/>
        <end position="277"/>
    </location>
</feature>
<evidence type="ECO:0000313" key="3">
    <source>
        <dbReference type="EMBL" id="EQD79681.1"/>
    </source>
</evidence>
<dbReference type="AlphaFoldDB" id="T1C2K9"/>
<proteinExistence type="predicted"/>
<feature type="domain" description="SprT-like" evidence="2">
    <location>
        <begin position="24"/>
        <end position="126"/>
    </location>
</feature>
<reference evidence="3" key="2">
    <citation type="journal article" date="2014" name="ISME J.">
        <title>Microbial stratification in low pH oxic and suboxic macroscopic growths along an acid mine drainage.</title>
        <authorList>
            <person name="Mendez-Garcia C."/>
            <person name="Mesa V."/>
            <person name="Sprenger R.R."/>
            <person name="Richter M."/>
            <person name="Diez M.S."/>
            <person name="Solano J."/>
            <person name="Bargiela R."/>
            <person name="Golyshina O.V."/>
            <person name="Manteca A."/>
            <person name="Ramos J.L."/>
            <person name="Gallego J.R."/>
            <person name="Llorente I."/>
            <person name="Martins Dos Santos V.A."/>
            <person name="Jensen O.N."/>
            <person name="Pelaez A.I."/>
            <person name="Sanchez J."/>
            <person name="Ferrer M."/>
        </authorList>
    </citation>
    <scope>NUCLEOTIDE SEQUENCE</scope>
</reference>
<accession>T1C2K9</accession>
<sequence length="339" mass="36730">MHRAGEDVKNALLKPTEQAHAELQTAFDFFNRELFASELPQCLITMNRKPRVRGYFSPNRFIRTDAETTHEIAMNPAAFATRRLVDVLSTLVHEMVHMQMFVAGKDARRNYHNKAWADAMEAVGLVPSNTSAPGGKKTGERVSHYIRSGGPFEKAAEVLIETGFTITWLDRYPITSHTDAGADGAMGAELMQRSALRLNEDPDEPEPTGLEDDGRPATAAPGSTPAAVSAPGQDHGAKMGGDEHGRPDLTATVQNPQGAAQRGLPGETKRGEKKPEPLIHLPMADGKGSTQVNTGKQKFTCPNCRLNAWAKPSARLICGTCECEMEPRGTDHVGAEPVS</sequence>
<dbReference type="EMBL" id="AUZX01001215">
    <property type="protein sequence ID" value="EQD79681.1"/>
    <property type="molecule type" value="Genomic_DNA"/>
</dbReference>
<gene>
    <name evidence="3" type="ORF">B1A_01601</name>
</gene>
<reference evidence="3" key="1">
    <citation type="submission" date="2013-08" db="EMBL/GenBank/DDBJ databases">
        <authorList>
            <person name="Mendez C."/>
            <person name="Richter M."/>
            <person name="Ferrer M."/>
            <person name="Sanchez J."/>
        </authorList>
    </citation>
    <scope>NUCLEOTIDE SEQUENCE</scope>
</reference>
<name>T1C2K9_9ZZZZ</name>
<protein>
    <submittedName>
        <fullName evidence="3">Zinc metalloproteinase Mpr protein</fullName>
    </submittedName>
</protein>
<feature type="compositionally biased region" description="Basic and acidic residues" evidence="1">
    <location>
        <begin position="235"/>
        <end position="247"/>
    </location>
</feature>